<protein>
    <submittedName>
        <fullName evidence="2">FeoC-like transcriptional regulator</fullName>
    </submittedName>
</protein>
<dbReference type="InterPro" id="IPR015102">
    <property type="entry name" value="Tscrpt_reg_HTH_FeoC"/>
</dbReference>
<gene>
    <name evidence="2" type="ORF">NP165_08780</name>
</gene>
<evidence type="ECO:0000313" key="2">
    <source>
        <dbReference type="EMBL" id="UUM29808.1"/>
    </source>
</evidence>
<organism evidence="2 3">
    <name type="scientific">Vibrio japonicus</name>
    <dbReference type="NCBI Taxonomy" id="1824638"/>
    <lineage>
        <taxon>Bacteria</taxon>
        <taxon>Pseudomonadati</taxon>
        <taxon>Pseudomonadota</taxon>
        <taxon>Gammaproteobacteria</taxon>
        <taxon>Vibrionales</taxon>
        <taxon>Vibrionaceae</taxon>
        <taxon>Vibrio</taxon>
    </lineage>
</organism>
<reference evidence="2" key="1">
    <citation type="submission" date="2022-07" db="EMBL/GenBank/DDBJ databases">
        <title>Complete genome of Vibrio japonicus strain JCM 31412T and phylogenomic assessment of the Nereis clade of the genus Vibrio.</title>
        <authorList>
            <person name="Shlafstein M.D."/>
            <person name="Emsley S.A."/>
            <person name="Ushijima B."/>
            <person name="Videau P."/>
            <person name="Saw J.H."/>
        </authorList>
    </citation>
    <scope>NUCLEOTIDE SEQUENCE</scope>
    <source>
        <strain evidence="2">JCM 31412</strain>
    </source>
</reference>
<dbReference type="InterPro" id="IPR036390">
    <property type="entry name" value="WH_DNA-bd_sf"/>
</dbReference>
<dbReference type="InterPro" id="IPR036388">
    <property type="entry name" value="WH-like_DNA-bd_sf"/>
</dbReference>
<sequence>MILNELKQYIEQQGSVSQSELAKKFVLSCDGVDAMLSVWIKKGVLSRFIDTNSTDKITRVRYSVVRQNALAVTVTM</sequence>
<name>A0ABY5LG43_9VIBR</name>
<dbReference type="EMBL" id="CP102096">
    <property type="protein sequence ID" value="UUM29808.1"/>
    <property type="molecule type" value="Genomic_DNA"/>
</dbReference>
<evidence type="ECO:0000259" key="1">
    <source>
        <dbReference type="Pfam" id="PF09012"/>
    </source>
</evidence>
<dbReference type="Gene3D" id="1.10.10.10">
    <property type="entry name" value="Winged helix-like DNA-binding domain superfamily/Winged helix DNA-binding domain"/>
    <property type="match status" value="1"/>
</dbReference>
<dbReference type="RefSeq" id="WP_257083597.1">
    <property type="nucleotide sequence ID" value="NZ_CP102096.1"/>
</dbReference>
<keyword evidence="3" id="KW-1185">Reference proteome</keyword>
<proteinExistence type="predicted"/>
<dbReference type="Pfam" id="PF09012">
    <property type="entry name" value="FeoC"/>
    <property type="match status" value="1"/>
</dbReference>
<dbReference type="SUPFAM" id="SSF46785">
    <property type="entry name" value="Winged helix' DNA-binding domain"/>
    <property type="match status" value="1"/>
</dbReference>
<feature type="domain" description="Transcriptional regulator HTH-type FeoC" evidence="1">
    <location>
        <begin position="2"/>
        <end position="46"/>
    </location>
</feature>
<accession>A0ABY5LG43</accession>
<evidence type="ECO:0000313" key="3">
    <source>
        <dbReference type="Proteomes" id="UP001058602"/>
    </source>
</evidence>
<dbReference type="Proteomes" id="UP001058602">
    <property type="component" value="Chromosome 1"/>
</dbReference>